<sequence length="190" mass="21240">MVGMNDRVTLDVTVEQWEAYLRGTPDHGGVRLKLRKKNSAAPGMTWSEALDVALCYGWIDGQTSRLDDDYTLTGFSPRRKNSPWSQVNREHVARLIAEGRMQPAGLAEVERAQADGRWEAAYRQKDAVPPDDLQVALDADPAAAAFIAGLTKVQRFQIYFRLGSIKMPAVRAARIRDVVEKAARGERHYS</sequence>
<evidence type="ECO:0008006" key="3">
    <source>
        <dbReference type="Google" id="ProtNLM"/>
    </source>
</evidence>
<evidence type="ECO:0000313" key="2">
    <source>
        <dbReference type="Proteomes" id="UP000092582"/>
    </source>
</evidence>
<dbReference type="Proteomes" id="UP000092582">
    <property type="component" value="Chromosome 1"/>
</dbReference>
<dbReference type="AlphaFoldDB" id="A0A1B1BQ33"/>
<proteinExistence type="predicted"/>
<protein>
    <recommendedName>
        <fullName evidence="3">Bacteriocin-protection protein, YdeI/OmpD-associated family</fullName>
    </recommendedName>
</protein>
<dbReference type="PATRIC" id="fig|670052.7.peg.3867"/>
<keyword evidence="2" id="KW-1185">Reference proteome</keyword>
<organism evidence="1 2">
    <name type="scientific">Cryobacterium arcticum</name>
    <dbReference type="NCBI Taxonomy" id="670052"/>
    <lineage>
        <taxon>Bacteria</taxon>
        <taxon>Bacillati</taxon>
        <taxon>Actinomycetota</taxon>
        <taxon>Actinomycetes</taxon>
        <taxon>Micrococcales</taxon>
        <taxon>Microbacteriaceae</taxon>
        <taxon>Cryobacterium</taxon>
    </lineage>
</organism>
<dbReference type="KEGG" id="cart:PA27867_3762"/>
<dbReference type="Pfam" id="PF13376">
    <property type="entry name" value="OmdA"/>
    <property type="match status" value="1"/>
</dbReference>
<evidence type="ECO:0000313" key="1">
    <source>
        <dbReference type="EMBL" id="ANP74677.1"/>
    </source>
</evidence>
<dbReference type="RefSeq" id="WP_066598587.1">
    <property type="nucleotide sequence ID" value="NZ_CP016282.1"/>
</dbReference>
<reference evidence="1 2" key="1">
    <citation type="submission" date="2016-06" db="EMBL/GenBank/DDBJ databases">
        <title>Genome sequencing of Cryobacterium arcticum PAMC 27867.</title>
        <authorList>
            <person name="Lee J."/>
            <person name="Kim O.-S."/>
        </authorList>
    </citation>
    <scope>NUCLEOTIDE SEQUENCE [LARGE SCALE GENOMIC DNA]</scope>
    <source>
        <strain evidence="1 2">PAMC 27867</strain>
    </source>
</reference>
<dbReference type="EMBL" id="CP016282">
    <property type="protein sequence ID" value="ANP74677.1"/>
    <property type="molecule type" value="Genomic_DNA"/>
</dbReference>
<gene>
    <name evidence="1" type="ORF">PA27867_3762</name>
</gene>
<dbReference type="OrthoDB" id="9796999at2"/>
<accession>A0A1B1BQ33</accession>
<name>A0A1B1BQ33_9MICO</name>